<dbReference type="InterPro" id="IPR010916">
    <property type="entry name" value="TonB_box_CS"/>
</dbReference>
<evidence type="ECO:0000313" key="15">
    <source>
        <dbReference type="EMBL" id="MBB4079080.1"/>
    </source>
</evidence>
<evidence type="ECO:0000259" key="14">
    <source>
        <dbReference type="Pfam" id="PF17900"/>
    </source>
</evidence>
<feature type="domain" description="Aminopeptidase N-like N-terminal" evidence="14">
    <location>
        <begin position="91"/>
        <end position="278"/>
    </location>
</feature>
<dbReference type="GO" id="GO:0006508">
    <property type="term" value="P:proteolysis"/>
    <property type="evidence" value="ECO:0007669"/>
    <property type="project" value="UniProtKB-KW"/>
</dbReference>
<dbReference type="InterPro" id="IPR050344">
    <property type="entry name" value="Peptidase_M1_aminopeptidases"/>
</dbReference>
<feature type="signal peptide" evidence="12">
    <location>
        <begin position="1"/>
        <end position="22"/>
    </location>
</feature>
<keyword evidence="12" id="KW-0732">Signal</keyword>
<dbReference type="CDD" id="cd09603">
    <property type="entry name" value="M1_APN_like"/>
    <property type="match status" value="1"/>
</dbReference>
<dbReference type="GO" id="GO:0008270">
    <property type="term" value="F:zinc ion binding"/>
    <property type="evidence" value="ECO:0007669"/>
    <property type="project" value="InterPro"/>
</dbReference>
<sequence>MYRSAILSLLATLLLAVSCNTTRPTVDPVQTTPAPVEEPAITETRDLDTMTVTPEANGTITEEEMEGTPEPTETRVAPRAIAFTRVNDLMHTKLEISFDWEQEMVIGKATLRLRPIFKPATEVTLDAKNFEFKSITSASGEPLEYSYGEDKQQVTIQLDKVYTRGKEFTVVIDYTAIPHDAGGAGEAITSDKGLFFINPRGEEGDKPRQIWTQGETENNSRWFPTIDKPNERTTQEIYVTVEDEYKTLSNGTLVSSTPAGDGMRTDYWKMDIPHAPYLFALIVGDFEIVEDEPWKGKPVNYYMEPKYADHAKAIFPHTREMLTFFSNLTGVEYPWPKYSQVVVRDYVSGAMENTTAVIFGEYMNGTARDLIDVDQNEKVVAHEMFHHWFGDYVTCESWSQLTLNEGFANYSEYLWMEKKYGQDAADYHLINEWQGYFGSVRNGEPHELIWYDYDDKEQMFDAHSYNKGGSVLHMLRSYVGDEAFFSSLNNYLEQNKLSAVEIDELRMAFEDTTGEDLSWFFEQWFHKAGHPQLSITTDYADGSVSLTVEQTQATDYNVPAVFRLPVDIAVYTNGTPEIHSVVIDQREQTFTFPVAAKPDVVIFDPTHQLLAEYDYEKSPEELAAQYRYAPAFLDRYSAVGRLSMLEGNDTLREEILTAALQDTFYAIRGTALQSLEAPTPVQLDLIREIARNDNHSQVRVTAIMLLTEAVDEQLPEIAAAAMEAQPYTVVAAGLQAMVATDADAAARAAEQLEAIDNASISGALAALYSETGALEKLPYLEQRLATTDGYEAISLYTAYQALLAKGASAQQTSGVAILKDLALDQSQSPWRRLAATKAISDLRNDLSTRVEEATEDADLNKLIMEMGNSLETIKATETNAELKSIYQQF</sequence>
<evidence type="ECO:0000256" key="4">
    <source>
        <dbReference type="ARBA" id="ARBA00012564"/>
    </source>
</evidence>
<accession>A0A840E1V5</accession>
<proteinExistence type="inferred from homology"/>
<evidence type="ECO:0000259" key="13">
    <source>
        <dbReference type="Pfam" id="PF01433"/>
    </source>
</evidence>
<keyword evidence="7" id="KW-0645">Protease</keyword>
<organism evidence="15 16">
    <name type="scientific">Neolewinella aquimaris</name>
    <dbReference type="NCBI Taxonomy" id="1835722"/>
    <lineage>
        <taxon>Bacteria</taxon>
        <taxon>Pseudomonadati</taxon>
        <taxon>Bacteroidota</taxon>
        <taxon>Saprospiria</taxon>
        <taxon>Saprospirales</taxon>
        <taxon>Lewinellaceae</taxon>
        <taxon>Neolewinella</taxon>
    </lineage>
</organism>
<comment type="catalytic activity">
    <reaction evidence="1">
        <text>Release of an N-terminal amino acid, Xaa-|-Yaa- from a peptide, amide or arylamide. Xaa is preferably Ala, but may be most amino acids including Pro (slow action). When a terminal hydrophobic residue is followed by a prolyl residue, the two may be released as an intact Xaa-Pro dipeptide.</text>
        <dbReference type="EC" id="3.4.11.2"/>
    </reaction>
</comment>
<dbReference type="Gene3D" id="2.60.40.1730">
    <property type="entry name" value="tricorn interacting facor f3 domain"/>
    <property type="match status" value="1"/>
</dbReference>
<dbReference type="PRINTS" id="PR00756">
    <property type="entry name" value="ALADIPTASE"/>
</dbReference>
<dbReference type="SUPFAM" id="SSF55486">
    <property type="entry name" value="Metalloproteases ('zincins'), catalytic domain"/>
    <property type="match status" value="1"/>
</dbReference>
<evidence type="ECO:0000256" key="12">
    <source>
        <dbReference type="SAM" id="SignalP"/>
    </source>
</evidence>
<dbReference type="EMBL" id="JACIFF010000003">
    <property type="protein sequence ID" value="MBB4079080.1"/>
    <property type="molecule type" value="Genomic_DNA"/>
</dbReference>
<evidence type="ECO:0000256" key="8">
    <source>
        <dbReference type="ARBA" id="ARBA00022723"/>
    </source>
</evidence>
<keyword evidence="16" id="KW-1185">Reference proteome</keyword>
<evidence type="ECO:0000256" key="1">
    <source>
        <dbReference type="ARBA" id="ARBA00000098"/>
    </source>
</evidence>
<name>A0A840E1V5_9BACT</name>
<dbReference type="PANTHER" id="PTHR11533:SF174">
    <property type="entry name" value="PUROMYCIN-SENSITIVE AMINOPEPTIDASE-RELATED"/>
    <property type="match status" value="1"/>
</dbReference>
<dbReference type="GO" id="GO:0005615">
    <property type="term" value="C:extracellular space"/>
    <property type="evidence" value="ECO:0007669"/>
    <property type="project" value="TreeGrafter"/>
</dbReference>
<keyword evidence="10" id="KW-0862">Zinc</keyword>
<keyword evidence="6 15" id="KW-0031">Aminopeptidase</keyword>
<dbReference type="PANTHER" id="PTHR11533">
    <property type="entry name" value="PROTEASE M1 ZINC METALLOPROTEASE"/>
    <property type="match status" value="1"/>
</dbReference>
<feature type="chain" id="PRO_5032620332" description="Aminopeptidase N" evidence="12">
    <location>
        <begin position="23"/>
        <end position="889"/>
    </location>
</feature>
<evidence type="ECO:0000256" key="11">
    <source>
        <dbReference type="ARBA" id="ARBA00023049"/>
    </source>
</evidence>
<dbReference type="InterPro" id="IPR045357">
    <property type="entry name" value="Aminopeptidase_N-like_N"/>
</dbReference>
<keyword evidence="11" id="KW-0482">Metalloprotease</keyword>
<dbReference type="Pfam" id="PF01433">
    <property type="entry name" value="Peptidase_M1"/>
    <property type="match status" value="1"/>
</dbReference>
<dbReference type="GO" id="GO:0016020">
    <property type="term" value="C:membrane"/>
    <property type="evidence" value="ECO:0007669"/>
    <property type="project" value="TreeGrafter"/>
</dbReference>
<dbReference type="PROSITE" id="PS51257">
    <property type="entry name" value="PROKAR_LIPOPROTEIN"/>
    <property type="match status" value="1"/>
</dbReference>
<evidence type="ECO:0000313" key="16">
    <source>
        <dbReference type="Proteomes" id="UP000576209"/>
    </source>
</evidence>
<evidence type="ECO:0000256" key="10">
    <source>
        <dbReference type="ARBA" id="ARBA00022833"/>
    </source>
</evidence>
<evidence type="ECO:0000256" key="6">
    <source>
        <dbReference type="ARBA" id="ARBA00022438"/>
    </source>
</evidence>
<dbReference type="SUPFAM" id="SSF63737">
    <property type="entry name" value="Leukotriene A4 hydrolase N-terminal domain"/>
    <property type="match status" value="1"/>
</dbReference>
<protein>
    <recommendedName>
        <fullName evidence="5">Aminopeptidase N</fullName>
        <ecNumber evidence="4">3.4.11.2</ecNumber>
    </recommendedName>
</protein>
<keyword evidence="8" id="KW-0479">Metal-binding</keyword>
<dbReference type="EC" id="3.4.11.2" evidence="4"/>
<comment type="similarity">
    <text evidence="3">Belongs to the peptidase M1 family.</text>
</comment>
<comment type="cofactor">
    <cofactor evidence="2">
        <name>Zn(2+)</name>
        <dbReference type="ChEBI" id="CHEBI:29105"/>
    </cofactor>
</comment>
<dbReference type="GO" id="GO:0043171">
    <property type="term" value="P:peptide catabolic process"/>
    <property type="evidence" value="ECO:0007669"/>
    <property type="project" value="TreeGrafter"/>
</dbReference>
<dbReference type="InterPro" id="IPR001930">
    <property type="entry name" value="Peptidase_M1"/>
</dbReference>
<dbReference type="Proteomes" id="UP000576209">
    <property type="component" value="Unassembled WGS sequence"/>
</dbReference>
<evidence type="ECO:0000256" key="5">
    <source>
        <dbReference type="ARBA" id="ARBA00015611"/>
    </source>
</evidence>
<dbReference type="GO" id="GO:0042277">
    <property type="term" value="F:peptide binding"/>
    <property type="evidence" value="ECO:0007669"/>
    <property type="project" value="TreeGrafter"/>
</dbReference>
<dbReference type="InterPro" id="IPR014782">
    <property type="entry name" value="Peptidase_M1_dom"/>
</dbReference>
<dbReference type="RefSeq" id="WP_183495320.1">
    <property type="nucleotide sequence ID" value="NZ_JACIFF010000003.1"/>
</dbReference>
<reference evidence="15 16" key="1">
    <citation type="submission" date="2020-08" db="EMBL/GenBank/DDBJ databases">
        <title>Genomic Encyclopedia of Type Strains, Phase IV (KMG-IV): sequencing the most valuable type-strain genomes for metagenomic binning, comparative biology and taxonomic classification.</title>
        <authorList>
            <person name="Goeker M."/>
        </authorList>
    </citation>
    <scope>NUCLEOTIDE SEQUENCE [LARGE SCALE GENOMIC DNA]</scope>
    <source>
        <strain evidence="15 16">DSM 105137</strain>
    </source>
</reference>
<dbReference type="GO" id="GO:0070006">
    <property type="term" value="F:metalloaminopeptidase activity"/>
    <property type="evidence" value="ECO:0007669"/>
    <property type="project" value="TreeGrafter"/>
</dbReference>
<dbReference type="Pfam" id="PF17900">
    <property type="entry name" value="Peptidase_M1_N"/>
    <property type="match status" value="1"/>
</dbReference>
<evidence type="ECO:0000256" key="3">
    <source>
        <dbReference type="ARBA" id="ARBA00010136"/>
    </source>
</evidence>
<evidence type="ECO:0000256" key="9">
    <source>
        <dbReference type="ARBA" id="ARBA00022801"/>
    </source>
</evidence>
<feature type="domain" description="Peptidase M1 membrane alanine aminopeptidase" evidence="13">
    <location>
        <begin position="317"/>
        <end position="524"/>
    </location>
</feature>
<evidence type="ECO:0000256" key="2">
    <source>
        <dbReference type="ARBA" id="ARBA00001947"/>
    </source>
</evidence>
<dbReference type="InterPro" id="IPR027268">
    <property type="entry name" value="Peptidase_M4/M1_CTD_sf"/>
</dbReference>
<dbReference type="Gene3D" id="1.10.390.10">
    <property type="entry name" value="Neutral Protease Domain 2"/>
    <property type="match status" value="1"/>
</dbReference>
<evidence type="ECO:0000256" key="7">
    <source>
        <dbReference type="ARBA" id="ARBA00022670"/>
    </source>
</evidence>
<dbReference type="GO" id="GO:0016285">
    <property type="term" value="F:alanyl aminopeptidase activity"/>
    <property type="evidence" value="ECO:0007669"/>
    <property type="project" value="UniProtKB-EC"/>
</dbReference>
<dbReference type="GO" id="GO:0005737">
    <property type="term" value="C:cytoplasm"/>
    <property type="evidence" value="ECO:0007669"/>
    <property type="project" value="TreeGrafter"/>
</dbReference>
<comment type="caution">
    <text evidence="15">The sequence shown here is derived from an EMBL/GenBank/DDBJ whole genome shotgun (WGS) entry which is preliminary data.</text>
</comment>
<dbReference type="PROSITE" id="PS00430">
    <property type="entry name" value="TONB_DEPENDENT_REC_1"/>
    <property type="match status" value="1"/>
</dbReference>
<dbReference type="InterPro" id="IPR042097">
    <property type="entry name" value="Aminopeptidase_N-like_N_sf"/>
</dbReference>
<keyword evidence="9 15" id="KW-0378">Hydrolase</keyword>
<gene>
    <name evidence="15" type="ORF">GGR28_001697</name>
</gene>
<dbReference type="AlphaFoldDB" id="A0A840E1V5"/>